<dbReference type="OrthoDB" id="5917215at2"/>
<sequence>MLLSNQLSLALRLSTVSLAFAALASCATLNEDECRSVDWTQLGQQDGVAGHPSSYIDNHRSACAEHKLPVDEQQWSAGWEQGIRLFCTPQNGLIHGREGRSYANSCPMEVKTDFEGAYSVSKAVYDARNSRDRLQRELDSLLDARDKAEKPEDRQRISREIDTKRSAVRMAERRLWDAEGDYDIYVASQGMMRR</sequence>
<feature type="signal peptide" evidence="1">
    <location>
        <begin position="1"/>
        <end position="21"/>
    </location>
</feature>
<reference evidence="2 3" key="2">
    <citation type="submission" date="2019-09" db="EMBL/GenBank/DDBJ databases">
        <title>Mesorhizobium sp. MaA-C15 isolated from Microcystis aeruginosa.</title>
        <authorList>
            <person name="Jeong S.E."/>
            <person name="Jin H.M."/>
            <person name="Jeon C.O."/>
        </authorList>
    </citation>
    <scope>NUCLEOTIDE SEQUENCE [LARGE SCALE GENOMIC DNA]</scope>
    <source>
        <strain evidence="2 3">MaA-C15</strain>
    </source>
</reference>
<dbReference type="Proteomes" id="UP000323258">
    <property type="component" value="Unassembled WGS sequence"/>
</dbReference>
<dbReference type="InterPro" id="IPR021242">
    <property type="entry name" value="DUF2799"/>
</dbReference>
<comment type="caution">
    <text evidence="2">The sequence shown here is derived from an EMBL/GenBank/DDBJ whole genome shotgun (WGS) entry which is preliminary data.</text>
</comment>
<reference evidence="2 3" key="1">
    <citation type="submission" date="2019-08" db="EMBL/GenBank/DDBJ databases">
        <authorList>
            <person name="Seo Y.L."/>
        </authorList>
    </citation>
    <scope>NUCLEOTIDE SEQUENCE [LARGE SCALE GENOMIC DNA]</scope>
    <source>
        <strain evidence="2 3">MaA-C15</strain>
    </source>
</reference>
<evidence type="ECO:0000313" key="2">
    <source>
        <dbReference type="EMBL" id="TYR32782.1"/>
    </source>
</evidence>
<dbReference type="AlphaFoldDB" id="A0A5D4GXN6"/>
<accession>A0A5D4GXN6</accession>
<name>A0A5D4GXN6_9HYPH</name>
<gene>
    <name evidence="2" type="ORF">FY036_09775</name>
</gene>
<proteinExistence type="predicted"/>
<keyword evidence="1" id="KW-0732">Signal</keyword>
<evidence type="ECO:0000313" key="3">
    <source>
        <dbReference type="Proteomes" id="UP000323258"/>
    </source>
</evidence>
<dbReference type="EMBL" id="VSZS01000061">
    <property type="protein sequence ID" value="TYR32782.1"/>
    <property type="molecule type" value="Genomic_DNA"/>
</dbReference>
<keyword evidence="3" id="KW-1185">Reference proteome</keyword>
<feature type="chain" id="PRO_5022873331" evidence="1">
    <location>
        <begin position="22"/>
        <end position="194"/>
    </location>
</feature>
<evidence type="ECO:0000256" key="1">
    <source>
        <dbReference type="SAM" id="SignalP"/>
    </source>
</evidence>
<protein>
    <submittedName>
        <fullName evidence="2">DUF2799 domain-containing protein</fullName>
    </submittedName>
</protein>
<dbReference type="Pfam" id="PF10973">
    <property type="entry name" value="DUF2799"/>
    <property type="match status" value="1"/>
</dbReference>
<organism evidence="2 3">
    <name type="scientific">Neoaquamicrobium microcysteis</name>
    <dbReference type="NCBI Taxonomy" id="2682781"/>
    <lineage>
        <taxon>Bacteria</taxon>
        <taxon>Pseudomonadati</taxon>
        <taxon>Pseudomonadota</taxon>
        <taxon>Alphaproteobacteria</taxon>
        <taxon>Hyphomicrobiales</taxon>
        <taxon>Phyllobacteriaceae</taxon>
        <taxon>Neoaquamicrobium</taxon>
    </lineage>
</organism>